<dbReference type="GO" id="GO:0031054">
    <property type="term" value="P:pre-miRNA processing"/>
    <property type="evidence" value="ECO:0007669"/>
    <property type="project" value="TreeGrafter"/>
</dbReference>
<dbReference type="EMBL" id="JADNYJ010000022">
    <property type="protein sequence ID" value="KAF8905504.1"/>
    <property type="molecule type" value="Genomic_DNA"/>
</dbReference>
<dbReference type="GO" id="GO:0030422">
    <property type="term" value="P:siRNA processing"/>
    <property type="evidence" value="ECO:0007669"/>
    <property type="project" value="TreeGrafter"/>
</dbReference>
<keyword evidence="1" id="KW-0378">Hydrolase</keyword>
<dbReference type="OrthoDB" id="416741at2759"/>
<evidence type="ECO:0000259" key="3">
    <source>
        <dbReference type="PROSITE" id="PS50142"/>
    </source>
</evidence>
<dbReference type="GO" id="GO:0003723">
    <property type="term" value="F:RNA binding"/>
    <property type="evidence" value="ECO:0007669"/>
    <property type="project" value="TreeGrafter"/>
</dbReference>
<dbReference type="GO" id="GO:0005737">
    <property type="term" value="C:cytoplasm"/>
    <property type="evidence" value="ECO:0007669"/>
    <property type="project" value="TreeGrafter"/>
</dbReference>
<gene>
    <name evidence="4" type="ORF">CPB84DRAFT_1727034</name>
</gene>
<feature type="compositionally biased region" description="Polar residues" evidence="2">
    <location>
        <begin position="358"/>
        <end position="370"/>
    </location>
</feature>
<evidence type="ECO:0000256" key="2">
    <source>
        <dbReference type="SAM" id="MobiDB-lite"/>
    </source>
</evidence>
<keyword evidence="5" id="KW-1185">Reference proteome</keyword>
<dbReference type="Pfam" id="PF00636">
    <property type="entry name" value="Ribonuclease_3"/>
    <property type="match status" value="1"/>
</dbReference>
<organism evidence="4 5">
    <name type="scientific">Gymnopilus junonius</name>
    <name type="common">Spectacular rustgill mushroom</name>
    <name type="synonym">Gymnopilus spectabilis subsp. junonius</name>
    <dbReference type="NCBI Taxonomy" id="109634"/>
    <lineage>
        <taxon>Eukaryota</taxon>
        <taxon>Fungi</taxon>
        <taxon>Dikarya</taxon>
        <taxon>Basidiomycota</taxon>
        <taxon>Agaricomycotina</taxon>
        <taxon>Agaricomycetes</taxon>
        <taxon>Agaricomycetidae</taxon>
        <taxon>Agaricales</taxon>
        <taxon>Agaricineae</taxon>
        <taxon>Hymenogastraceae</taxon>
        <taxon>Gymnopilus</taxon>
    </lineage>
</organism>
<feature type="region of interest" description="Disordered" evidence="2">
    <location>
        <begin position="356"/>
        <end position="377"/>
    </location>
</feature>
<dbReference type="PANTHER" id="PTHR14950:SF37">
    <property type="entry name" value="ENDORIBONUCLEASE DICER"/>
    <property type="match status" value="1"/>
</dbReference>
<dbReference type="CDD" id="cd00593">
    <property type="entry name" value="RIBOc"/>
    <property type="match status" value="1"/>
</dbReference>
<accession>A0A9P5TQJ5</accession>
<evidence type="ECO:0000313" key="5">
    <source>
        <dbReference type="Proteomes" id="UP000724874"/>
    </source>
</evidence>
<protein>
    <submittedName>
        <fullName evidence="4">Ribonuclease III domain-containing protein</fullName>
    </submittedName>
</protein>
<evidence type="ECO:0000313" key="4">
    <source>
        <dbReference type="EMBL" id="KAF8905504.1"/>
    </source>
</evidence>
<name>A0A9P5TQJ5_GYMJU</name>
<dbReference type="GO" id="GO:0004530">
    <property type="term" value="F:deoxyribonuclease I activity"/>
    <property type="evidence" value="ECO:0007669"/>
    <property type="project" value="TreeGrafter"/>
</dbReference>
<comment type="caution">
    <text evidence="4">The sequence shown here is derived from an EMBL/GenBank/DDBJ whole genome shotgun (WGS) entry which is preliminary data.</text>
</comment>
<dbReference type="PROSITE" id="PS50142">
    <property type="entry name" value="RNASE_3_2"/>
    <property type="match status" value="1"/>
</dbReference>
<evidence type="ECO:0000256" key="1">
    <source>
        <dbReference type="ARBA" id="ARBA00022801"/>
    </source>
</evidence>
<feature type="domain" description="RNase III" evidence="3">
    <location>
        <begin position="57"/>
        <end position="128"/>
    </location>
</feature>
<dbReference type="GO" id="GO:0070578">
    <property type="term" value="C:RISC-loading complex"/>
    <property type="evidence" value="ECO:0007669"/>
    <property type="project" value="TreeGrafter"/>
</dbReference>
<dbReference type="GO" id="GO:0004525">
    <property type="term" value="F:ribonuclease III activity"/>
    <property type="evidence" value="ECO:0007669"/>
    <property type="project" value="InterPro"/>
</dbReference>
<dbReference type="PANTHER" id="PTHR14950">
    <property type="entry name" value="DICER-RELATED"/>
    <property type="match status" value="1"/>
</dbReference>
<dbReference type="InterPro" id="IPR036389">
    <property type="entry name" value="RNase_III_sf"/>
</dbReference>
<dbReference type="InterPro" id="IPR000999">
    <property type="entry name" value="RNase_III_dom"/>
</dbReference>
<dbReference type="PROSITE" id="PS00517">
    <property type="entry name" value="RNASE_3_1"/>
    <property type="match status" value="1"/>
</dbReference>
<dbReference type="SMART" id="SM00535">
    <property type="entry name" value="RIBOc"/>
    <property type="match status" value="1"/>
</dbReference>
<dbReference type="GO" id="GO:0005634">
    <property type="term" value="C:nucleus"/>
    <property type="evidence" value="ECO:0007669"/>
    <property type="project" value="TreeGrafter"/>
</dbReference>
<dbReference type="Gene3D" id="1.10.1520.10">
    <property type="entry name" value="Ribonuclease III domain"/>
    <property type="match status" value="1"/>
</dbReference>
<reference evidence="4" key="1">
    <citation type="submission" date="2020-11" db="EMBL/GenBank/DDBJ databases">
        <authorList>
            <consortium name="DOE Joint Genome Institute"/>
            <person name="Ahrendt S."/>
            <person name="Riley R."/>
            <person name="Andreopoulos W."/>
            <person name="LaButti K."/>
            <person name="Pangilinan J."/>
            <person name="Ruiz-duenas F.J."/>
            <person name="Barrasa J.M."/>
            <person name="Sanchez-Garcia M."/>
            <person name="Camarero S."/>
            <person name="Miyauchi S."/>
            <person name="Serrano A."/>
            <person name="Linde D."/>
            <person name="Babiker R."/>
            <person name="Drula E."/>
            <person name="Ayuso-Fernandez I."/>
            <person name="Pacheco R."/>
            <person name="Padilla G."/>
            <person name="Ferreira P."/>
            <person name="Barriuso J."/>
            <person name="Kellner H."/>
            <person name="Castanera R."/>
            <person name="Alfaro M."/>
            <person name="Ramirez L."/>
            <person name="Pisabarro A.G."/>
            <person name="Kuo A."/>
            <person name="Tritt A."/>
            <person name="Lipzen A."/>
            <person name="He G."/>
            <person name="Yan M."/>
            <person name="Ng V."/>
            <person name="Cullen D."/>
            <person name="Martin F."/>
            <person name="Rosso M.-N."/>
            <person name="Henrissat B."/>
            <person name="Hibbett D."/>
            <person name="Martinez A.T."/>
            <person name="Grigoriev I.V."/>
        </authorList>
    </citation>
    <scope>NUCLEOTIDE SEQUENCE</scope>
    <source>
        <strain evidence="4">AH 44721</strain>
    </source>
</reference>
<dbReference type="AlphaFoldDB" id="A0A9P5TQJ5"/>
<sequence length="377" mass="41597">MTAQLPLSTTYSSTYLCSCFCFIMSPLFPFTDPRCHLMQRAAVALIESPKFFFTLPALTHKSWTLVNTPSAEKQRLEFLGDALIGSCISEELFHCRPHEGPGFYTNARSVLTANSTFAHLMCKVGLYKPGDPVKPAGDTFETILAAYHSEKGPEAFKIYIRTYFVPLILSVSKAHDQYRQTRIRTRKNICFGLDSEPRRLDNAKSKLREKIGKQPTKHGKTFYPPRHLPGRPAKKSLIIIDLSDLTSDDEDTTSCRVVQGPIIMPKTSTAPTASTSKATLGIDLTAYHMQKNAGGTVGANVRISEGLHLRQPDSRIMSCTHTPRLSHTQAPSLTLPQSSFAFASNPRTTQRDIVLNLGPNSGQPSVSGSIDNPILID</sequence>
<dbReference type="Proteomes" id="UP000724874">
    <property type="component" value="Unassembled WGS sequence"/>
</dbReference>
<dbReference type="GO" id="GO:0006309">
    <property type="term" value="P:apoptotic DNA fragmentation"/>
    <property type="evidence" value="ECO:0007669"/>
    <property type="project" value="TreeGrafter"/>
</dbReference>
<dbReference type="SUPFAM" id="SSF69065">
    <property type="entry name" value="RNase III domain-like"/>
    <property type="match status" value="1"/>
</dbReference>
<proteinExistence type="predicted"/>